<organism evidence="1 2">
    <name type="scientific">Bacteroides fragilis 3_1_12</name>
    <dbReference type="NCBI Taxonomy" id="457424"/>
    <lineage>
        <taxon>Bacteria</taxon>
        <taxon>Pseudomonadati</taxon>
        <taxon>Bacteroidota</taxon>
        <taxon>Bacteroidia</taxon>
        <taxon>Bacteroidales</taxon>
        <taxon>Bacteroidaceae</taxon>
        <taxon>Bacteroides</taxon>
    </lineage>
</organism>
<reference evidence="1 2" key="1">
    <citation type="submission" date="2008-12" db="EMBL/GenBank/DDBJ databases">
        <title>Annotation of Bacteroides fragilis strain 3_1_12.</title>
        <authorList>
            <consortium name="The Broad Institute Genome Sequencing Platform"/>
            <person name="Ward D."/>
            <person name="Young S.K."/>
            <person name="Kodira C.D."/>
            <person name="Zeng Q."/>
            <person name="Koehrsen M."/>
            <person name="Alvarado L."/>
            <person name="Berlin A."/>
            <person name="Borenstein D."/>
            <person name="Chen Z."/>
            <person name="Engels R."/>
            <person name="Freedman E."/>
            <person name="Gellesch M."/>
            <person name="Goldberg J."/>
            <person name="Griggs A."/>
            <person name="Gujja S."/>
            <person name="Heiman D."/>
            <person name="Hepburn T."/>
            <person name="Howarth C."/>
            <person name="Jen D."/>
            <person name="Larson L."/>
            <person name="Lewis B."/>
            <person name="Mehta T."/>
            <person name="Park D."/>
            <person name="Pearson M."/>
            <person name="Roberts A."/>
            <person name="Saif S."/>
            <person name="Shea T."/>
            <person name="Shenoy N."/>
            <person name="Sisk P."/>
            <person name="Stolte C."/>
            <person name="Sykes S."/>
            <person name="Walk T."/>
            <person name="White J."/>
            <person name="Yandava C."/>
            <person name="Allen-Vercoe E."/>
            <person name="Strauss J."/>
            <person name="Ambrose C."/>
            <person name="Lander E."/>
            <person name="Nusbaum C."/>
            <person name="Galagan J."/>
            <person name="Birren B."/>
        </authorList>
    </citation>
    <scope>NUCLEOTIDE SEQUENCE [LARGE SCALE GENOMIC DNA]</scope>
    <source>
        <strain evidence="1 2">3_1_12</strain>
    </source>
</reference>
<proteinExistence type="predicted"/>
<evidence type="ECO:0000313" key="2">
    <source>
        <dbReference type="Proteomes" id="UP000005101"/>
    </source>
</evidence>
<name>A0ABN0BJE9_BACFG</name>
<dbReference type="EMBL" id="EQ973213">
    <property type="protein sequence ID" value="EFR53092.1"/>
    <property type="molecule type" value="Genomic_DNA"/>
</dbReference>
<evidence type="ECO:0000313" key="1">
    <source>
        <dbReference type="EMBL" id="EFR53092.1"/>
    </source>
</evidence>
<accession>A0ABN0BJE9</accession>
<dbReference type="Proteomes" id="UP000005101">
    <property type="component" value="Unassembled WGS sequence"/>
</dbReference>
<sequence>MDLIDKYDNVCNIENKEKCVEIIQQLSILTGKHITENDLFEHWEGGGTEEFAFRFCLSEPSTLSSSLLEQELFGIIQRICEPKYKPYPEVYEDIAYPKEWVKG</sequence>
<protein>
    <submittedName>
        <fullName evidence="1">Uncharacterized protein</fullName>
    </submittedName>
</protein>
<keyword evidence="2" id="KW-1185">Reference proteome</keyword>
<gene>
    <name evidence="1" type="ORF">BFAG_01787</name>
</gene>